<protein>
    <recommendedName>
        <fullName evidence="10">Transporter</fullName>
    </recommendedName>
</protein>
<reference evidence="8 9" key="1">
    <citation type="submission" date="2017-09" db="EMBL/GenBank/DDBJ databases">
        <title>Biodiversity and function of Thalassospira species in the particle-attached aromatic-hydrocarbon-degrading consortia from the surface seawater of the South China Sea.</title>
        <authorList>
            <person name="Dong C."/>
            <person name="Liu R."/>
            <person name="Shao Z."/>
        </authorList>
    </citation>
    <scope>NUCLEOTIDE SEQUENCE [LARGE SCALE GENOMIC DNA]</scope>
    <source>
        <strain evidence="8 9">CSC1P2</strain>
    </source>
</reference>
<dbReference type="Proteomes" id="UP000233597">
    <property type="component" value="Unassembled WGS sequence"/>
</dbReference>
<feature type="transmembrane region" description="Helical" evidence="7">
    <location>
        <begin position="322"/>
        <end position="347"/>
    </location>
</feature>
<feature type="transmembrane region" description="Helical" evidence="7">
    <location>
        <begin position="274"/>
        <end position="302"/>
    </location>
</feature>
<organism evidence="8 9">
    <name type="scientific">Thalassospira marina</name>
    <dbReference type="NCBI Taxonomy" id="2048283"/>
    <lineage>
        <taxon>Bacteria</taxon>
        <taxon>Pseudomonadati</taxon>
        <taxon>Pseudomonadota</taxon>
        <taxon>Alphaproteobacteria</taxon>
        <taxon>Rhodospirillales</taxon>
        <taxon>Thalassospiraceae</taxon>
        <taxon>Thalassospira</taxon>
    </lineage>
</organism>
<accession>A0A2N3KVL7</accession>
<dbReference type="GO" id="GO:0016020">
    <property type="term" value="C:membrane"/>
    <property type="evidence" value="ECO:0007669"/>
    <property type="project" value="UniProtKB-SubCell"/>
</dbReference>
<keyword evidence="6 7" id="KW-0472">Membrane</keyword>
<comment type="caution">
    <text evidence="8">The sequence shown here is derived from an EMBL/GenBank/DDBJ whole genome shotgun (WGS) entry which is preliminary data.</text>
</comment>
<evidence type="ECO:0000256" key="5">
    <source>
        <dbReference type="ARBA" id="ARBA00022989"/>
    </source>
</evidence>
<comment type="subcellular location">
    <subcellularLocation>
        <location evidence="1">Membrane</location>
        <topology evidence="1">Multi-pass membrane protein</topology>
    </subcellularLocation>
</comment>
<keyword evidence="3" id="KW-1003">Cell membrane</keyword>
<evidence type="ECO:0000256" key="2">
    <source>
        <dbReference type="ARBA" id="ARBA00022448"/>
    </source>
</evidence>
<evidence type="ECO:0000256" key="7">
    <source>
        <dbReference type="SAM" id="Phobius"/>
    </source>
</evidence>
<evidence type="ECO:0008006" key="10">
    <source>
        <dbReference type="Google" id="ProtNLM"/>
    </source>
</evidence>
<dbReference type="PANTHER" id="PTHR36838:SF3">
    <property type="entry name" value="TRANSPORTER AUXIN EFFLUX CARRIER EC FAMILY"/>
    <property type="match status" value="1"/>
</dbReference>
<evidence type="ECO:0000256" key="4">
    <source>
        <dbReference type="ARBA" id="ARBA00022692"/>
    </source>
</evidence>
<gene>
    <name evidence="8" type="ORF">COO20_07345</name>
</gene>
<feature type="transmembrane region" description="Helical" evidence="7">
    <location>
        <begin position="161"/>
        <end position="184"/>
    </location>
</feature>
<feature type="transmembrane region" description="Helical" evidence="7">
    <location>
        <begin position="132"/>
        <end position="155"/>
    </location>
</feature>
<feature type="transmembrane region" description="Helical" evidence="7">
    <location>
        <begin position="204"/>
        <end position="223"/>
    </location>
</feature>
<proteinExistence type="predicted"/>
<keyword evidence="5 7" id="KW-1133">Transmembrane helix</keyword>
<feature type="transmembrane region" description="Helical" evidence="7">
    <location>
        <begin position="235"/>
        <end position="253"/>
    </location>
</feature>
<dbReference type="EMBL" id="NWTK01000004">
    <property type="protein sequence ID" value="PKR54567.1"/>
    <property type="molecule type" value="Genomic_DNA"/>
</dbReference>
<keyword evidence="2" id="KW-0813">Transport</keyword>
<evidence type="ECO:0000313" key="8">
    <source>
        <dbReference type="EMBL" id="PKR54567.1"/>
    </source>
</evidence>
<dbReference type="InterPro" id="IPR004776">
    <property type="entry name" value="Mem_transp_PIN-like"/>
</dbReference>
<dbReference type="Pfam" id="PF03547">
    <property type="entry name" value="Mem_trans"/>
    <property type="match status" value="1"/>
</dbReference>
<feature type="transmembrane region" description="Helical" evidence="7">
    <location>
        <begin position="37"/>
        <end position="59"/>
    </location>
</feature>
<evidence type="ECO:0000256" key="1">
    <source>
        <dbReference type="ARBA" id="ARBA00004141"/>
    </source>
</evidence>
<evidence type="ECO:0000256" key="3">
    <source>
        <dbReference type="ARBA" id="ARBA00022475"/>
    </source>
</evidence>
<dbReference type="AlphaFoldDB" id="A0A2N3KVL7"/>
<sequence length="350" mass="37318">MRQWPVCFGVTPKCVHHSTGNPAATALPGKDRSTGMISALIDQLGPIFLLVGAGFALAWQGLIGGAAIQGLTKMTFWALIPATLFQTISSNRVSELFNPVIWLCYYGAVVLTALIVYVTLTRWQKNNRSEGIVLAFGAIFSNIGMLGIPIIDILFGSDGLLVLATILCIHALSLLTPTILLMEWSRNNSGNPGAVLANTLRAQICNPIIIAIVCAIIAASLDLKMPVMIDTFFSMLKRAMPPIALMLIGAGIYGQKLRGNMTTSMIGAFAKVCLLPAIVFIFGLVLGLPITIIGPAIMIAALPPGVNTVLMASSYETARERTATTMLVATIMSIIVIPLLAVLITFLRHS</sequence>
<feature type="transmembrane region" description="Helical" evidence="7">
    <location>
        <begin position="100"/>
        <end position="120"/>
    </location>
</feature>
<name>A0A2N3KVL7_9PROT</name>
<dbReference type="OrthoDB" id="9810457at2"/>
<evidence type="ECO:0000313" key="9">
    <source>
        <dbReference type="Proteomes" id="UP000233597"/>
    </source>
</evidence>
<dbReference type="GO" id="GO:0055085">
    <property type="term" value="P:transmembrane transport"/>
    <property type="evidence" value="ECO:0007669"/>
    <property type="project" value="InterPro"/>
</dbReference>
<keyword evidence="4 7" id="KW-0812">Transmembrane</keyword>
<dbReference type="PANTHER" id="PTHR36838">
    <property type="entry name" value="AUXIN EFFLUX CARRIER FAMILY PROTEIN"/>
    <property type="match status" value="1"/>
</dbReference>
<evidence type="ECO:0000256" key="6">
    <source>
        <dbReference type="ARBA" id="ARBA00023136"/>
    </source>
</evidence>